<feature type="binding site" evidence="16">
    <location>
        <position position="272"/>
    </location>
    <ligand>
        <name>Mg(2+)</name>
        <dbReference type="ChEBI" id="CHEBI:18420"/>
        <label>1</label>
    </ligand>
</feature>
<comment type="cofactor">
    <cofactor evidence="16">
        <name>Mg(2+)</name>
        <dbReference type="ChEBI" id="CHEBI:18420"/>
    </cofactor>
    <cofactor evidence="16">
        <name>Mn(2+)</name>
        <dbReference type="ChEBI" id="CHEBI:29035"/>
    </cofactor>
    <text evidence="16">Binds 2 magnesium or manganese ions per subunit.</text>
</comment>
<organism evidence="19 20">
    <name type="scientific">Candidatus Schekmanbacteria bacterium RBG_16_38_11</name>
    <dbReference type="NCBI Taxonomy" id="1817880"/>
    <lineage>
        <taxon>Bacteria</taxon>
        <taxon>Candidatus Schekmaniibacteriota</taxon>
    </lineage>
</organism>
<evidence type="ECO:0000256" key="13">
    <source>
        <dbReference type="ARBA" id="ARBA00023316"/>
    </source>
</evidence>
<dbReference type="InterPro" id="IPR013815">
    <property type="entry name" value="ATP_grasp_subdomain_1"/>
</dbReference>
<evidence type="ECO:0000256" key="11">
    <source>
        <dbReference type="ARBA" id="ARBA00022984"/>
    </source>
</evidence>
<dbReference type="AlphaFoldDB" id="A0A1F7RZ65"/>
<dbReference type="Pfam" id="PF01820">
    <property type="entry name" value="Dala_Dala_lig_N"/>
    <property type="match status" value="1"/>
</dbReference>
<feature type="active site" evidence="15">
    <location>
        <position position="21"/>
    </location>
</feature>
<evidence type="ECO:0000256" key="15">
    <source>
        <dbReference type="PIRSR" id="PIRSR039102-1"/>
    </source>
</evidence>
<evidence type="ECO:0000256" key="1">
    <source>
        <dbReference type="ARBA" id="ARBA00001936"/>
    </source>
</evidence>
<keyword evidence="13 14" id="KW-0961">Cell wall biogenesis/degradation</keyword>
<keyword evidence="5 14" id="KW-0436">Ligase</keyword>
<evidence type="ECO:0000256" key="6">
    <source>
        <dbReference type="ARBA" id="ARBA00022723"/>
    </source>
</evidence>
<comment type="catalytic activity">
    <reaction evidence="14">
        <text>2 D-alanine + ATP = D-alanyl-D-alanine + ADP + phosphate + H(+)</text>
        <dbReference type="Rhea" id="RHEA:11224"/>
        <dbReference type="ChEBI" id="CHEBI:15378"/>
        <dbReference type="ChEBI" id="CHEBI:30616"/>
        <dbReference type="ChEBI" id="CHEBI:43474"/>
        <dbReference type="ChEBI" id="CHEBI:57416"/>
        <dbReference type="ChEBI" id="CHEBI:57822"/>
        <dbReference type="ChEBI" id="CHEBI:456216"/>
        <dbReference type="EC" id="6.3.2.4"/>
    </reaction>
</comment>
<keyword evidence="7 17" id="KW-0547">Nucleotide-binding</keyword>
<dbReference type="InterPro" id="IPR011095">
    <property type="entry name" value="Dala_Dala_lig_C"/>
</dbReference>
<keyword evidence="10 14" id="KW-0133">Cell shape</keyword>
<sequence length="312" mass="34529">MQKVPLKEKRVGVLMGGISPEREISLKTGEAVFNALRDLGYKAIRVDAKEDIFESFLKLKIDIAFIALHGGWGENGGIQGALNIMGIPYTGSGVCASAVAMDKILSKKIFSYHSLPTPGFWVYEGNNSGIKKFLKEQSFKLPVVVKPVTGGSTIGVYIVFNRKELEKAISQVLFLDSRVLIEEYIKGRDLTVGMLNGKPLPIVEMIPKRGFYDYKAKYTKGETEYVCPARIPAKTTKEIHKIALQAYRALGCKGAPRIDFRLSSANKPYILEVNTIPGMTGTSLLPMAASRVGINFDRLVEMILEESFNERL</sequence>
<evidence type="ECO:0000256" key="14">
    <source>
        <dbReference type="HAMAP-Rule" id="MF_00047"/>
    </source>
</evidence>
<dbReference type="EMBL" id="MGDF01000051">
    <property type="protein sequence ID" value="OGL46348.1"/>
    <property type="molecule type" value="Genomic_DNA"/>
</dbReference>
<dbReference type="SMART" id="SM01209">
    <property type="entry name" value="GARS_A"/>
    <property type="match status" value="1"/>
</dbReference>
<dbReference type="PANTHER" id="PTHR23132:SF23">
    <property type="entry name" value="D-ALANINE--D-ALANINE LIGASE B"/>
    <property type="match status" value="1"/>
</dbReference>
<evidence type="ECO:0000313" key="20">
    <source>
        <dbReference type="Proteomes" id="UP000178435"/>
    </source>
</evidence>
<evidence type="ECO:0000256" key="16">
    <source>
        <dbReference type="PIRSR" id="PIRSR039102-3"/>
    </source>
</evidence>
<proteinExistence type="inferred from homology"/>
<feature type="binding site" evidence="16">
    <location>
        <position position="272"/>
    </location>
    <ligand>
        <name>Mg(2+)</name>
        <dbReference type="ChEBI" id="CHEBI:18420"/>
        <label>2</label>
    </ligand>
</feature>
<dbReference type="SUPFAM" id="SSF52440">
    <property type="entry name" value="PreATP-grasp domain"/>
    <property type="match status" value="1"/>
</dbReference>
<dbReference type="NCBIfam" id="NF002378">
    <property type="entry name" value="PRK01372.1"/>
    <property type="match status" value="1"/>
</dbReference>
<dbReference type="EC" id="6.3.2.4" evidence="14"/>
<evidence type="ECO:0000259" key="18">
    <source>
        <dbReference type="PROSITE" id="PS50975"/>
    </source>
</evidence>
<evidence type="ECO:0000256" key="3">
    <source>
        <dbReference type="ARBA" id="ARBA00010871"/>
    </source>
</evidence>
<evidence type="ECO:0000256" key="4">
    <source>
        <dbReference type="ARBA" id="ARBA00022490"/>
    </source>
</evidence>
<evidence type="ECO:0000256" key="7">
    <source>
        <dbReference type="ARBA" id="ARBA00022741"/>
    </source>
</evidence>
<dbReference type="Proteomes" id="UP000178435">
    <property type="component" value="Unassembled WGS sequence"/>
</dbReference>
<comment type="caution">
    <text evidence="19">The sequence shown here is derived from an EMBL/GenBank/DDBJ whole genome shotgun (WGS) entry which is preliminary data.</text>
</comment>
<evidence type="ECO:0000256" key="10">
    <source>
        <dbReference type="ARBA" id="ARBA00022960"/>
    </source>
</evidence>
<evidence type="ECO:0000256" key="12">
    <source>
        <dbReference type="ARBA" id="ARBA00023211"/>
    </source>
</evidence>
<evidence type="ECO:0000256" key="9">
    <source>
        <dbReference type="ARBA" id="ARBA00022842"/>
    </source>
</evidence>
<dbReference type="PROSITE" id="PS00843">
    <property type="entry name" value="DALA_DALA_LIGASE_1"/>
    <property type="match status" value="1"/>
</dbReference>
<dbReference type="Pfam" id="PF07478">
    <property type="entry name" value="Dala_Dala_lig_C"/>
    <property type="match status" value="1"/>
</dbReference>
<comment type="subcellular location">
    <subcellularLocation>
        <location evidence="2 14">Cytoplasm</location>
    </subcellularLocation>
</comment>
<feature type="active site" evidence="15">
    <location>
        <position position="283"/>
    </location>
</feature>
<dbReference type="InterPro" id="IPR016185">
    <property type="entry name" value="PreATP-grasp_dom_sf"/>
</dbReference>
<dbReference type="HAMAP" id="MF_00047">
    <property type="entry name" value="Dala_Dala_lig"/>
    <property type="match status" value="1"/>
</dbReference>
<comment type="similarity">
    <text evidence="3 14">Belongs to the D-alanine--D-alanine ligase family.</text>
</comment>
<comment type="pathway">
    <text evidence="14">Cell wall biogenesis; peptidoglycan biosynthesis.</text>
</comment>
<feature type="binding site" evidence="16">
    <location>
        <position position="274"/>
    </location>
    <ligand>
        <name>Mg(2+)</name>
        <dbReference type="ChEBI" id="CHEBI:18420"/>
        <label>2</label>
    </ligand>
</feature>
<dbReference type="InterPro" id="IPR005905">
    <property type="entry name" value="D_ala_D_ala"/>
</dbReference>
<keyword evidence="12 16" id="KW-0464">Manganese</keyword>
<evidence type="ECO:0000256" key="17">
    <source>
        <dbReference type="PROSITE-ProRule" id="PRU00409"/>
    </source>
</evidence>
<dbReference type="InterPro" id="IPR011761">
    <property type="entry name" value="ATP-grasp"/>
</dbReference>
<evidence type="ECO:0000256" key="8">
    <source>
        <dbReference type="ARBA" id="ARBA00022840"/>
    </source>
</evidence>
<dbReference type="GO" id="GO:0046872">
    <property type="term" value="F:metal ion binding"/>
    <property type="evidence" value="ECO:0007669"/>
    <property type="project" value="UniProtKB-KW"/>
</dbReference>
<protein>
    <recommendedName>
        <fullName evidence="14">D-alanine--D-alanine ligase</fullName>
        <ecNumber evidence="14">6.3.2.4</ecNumber>
    </recommendedName>
    <alternativeName>
        <fullName evidence="14">D-Ala-D-Ala ligase</fullName>
    </alternativeName>
    <alternativeName>
        <fullName evidence="14">D-alanylalanine synthetase</fullName>
    </alternativeName>
</protein>
<name>A0A1F7RZ65_9BACT</name>
<comment type="cofactor">
    <cofactor evidence="1">
        <name>Mn(2+)</name>
        <dbReference type="ChEBI" id="CHEBI:29035"/>
    </cofactor>
</comment>
<dbReference type="GO" id="GO:0005737">
    <property type="term" value="C:cytoplasm"/>
    <property type="evidence" value="ECO:0007669"/>
    <property type="project" value="UniProtKB-SubCell"/>
</dbReference>
<dbReference type="GO" id="GO:0005524">
    <property type="term" value="F:ATP binding"/>
    <property type="evidence" value="ECO:0007669"/>
    <property type="project" value="UniProtKB-UniRule"/>
</dbReference>
<dbReference type="Gene3D" id="3.40.50.20">
    <property type="match status" value="1"/>
</dbReference>
<evidence type="ECO:0000256" key="5">
    <source>
        <dbReference type="ARBA" id="ARBA00022598"/>
    </source>
</evidence>
<dbReference type="PANTHER" id="PTHR23132">
    <property type="entry name" value="D-ALANINE--D-ALANINE LIGASE"/>
    <property type="match status" value="1"/>
</dbReference>
<keyword evidence="4 14" id="KW-0963">Cytoplasm</keyword>
<keyword evidence="11 14" id="KW-0573">Peptidoglycan synthesis</keyword>
<dbReference type="PROSITE" id="PS50975">
    <property type="entry name" value="ATP_GRASP"/>
    <property type="match status" value="1"/>
</dbReference>
<dbReference type="GO" id="GO:0009252">
    <property type="term" value="P:peptidoglycan biosynthetic process"/>
    <property type="evidence" value="ECO:0007669"/>
    <property type="project" value="UniProtKB-UniRule"/>
</dbReference>
<feature type="binding site" evidence="16">
    <location>
        <position position="259"/>
    </location>
    <ligand>
        <name>Mg(2+)</name>
        <dbReference type="ChEBI" id="CHEBI:18420"/>
        <label>1</label>
    </ligand>
</feature>
<dbReference type="GO" id="GO:0071555">
    <property type="term" value="P:cell wall organization"/>
    <property type="evidence" value="ECO:0007669"/>
    <property type="project" value="UniProtKB-KW"/>
</dbReference>
<dbReference type="InterPro" id="IPR000291">
    <property type="entry name" value="D-Ala_lig_Van_CS"/>
</dbReference>
<evidence type="ECO:0000256" key="2">
    <source>
        <dbReference type="ARBA" id="ARBA00004496"/>
    </source>
</evidence>
<gene>
    <name evidence="14" type="primary">ddl</name>
    <name evidence="19" type="ORF">A2149_07995</name>
</gene>
<accession>A0A1F7RZ65</accession>
<feature type="active site" evidence="15">
    <location>
        <position position="152"/>
    </location>
</feature>
<keyword evidence="9 16" id="KW-0460">Magnesium</keyword>
<reference evidence="19 20" key="1">
    <citation type="journal article" date="2016" name="Nat. Commun.">
        <title>Thousands of microbial genomes shed light on interconnected biogeochemical processes in an aquifer system.</title>
        <authorList>
            <person name="Anantharaman K."/>
            <person name="Brown C.T."/>
            <person name="Hug L.A."/>
            <person name="Sharon I."/>
            <person name="Castelle C.J."/>
            <person name="Probst A.J."/>
            <person name="Thomas B.C."/>
            <person name="Singh A."/>
            <person name="Wilkins M.J."/>
            <person name="Karaoz U."/>
            <person name="Brodie E.L."/>
            <person name="Williams K.H."/>
            <person name="Hubbard S.S."/>
            <person name="Banfield J.F."/>
        </authorList>
    </citation>
    <scope>NUCLEOTIDE SEQUENCE [LARGE SCALE GENOMIC DNA]</scope>
</reference>
<dbReference type="NCBIfam" id="TIGR01205">
    <property type="entry name" value="D_ala_D_alaTIGR"/>
    <property type="match status" value="1"/>
</dbReference>
<dbReference type="GO" id="GO:0008716">
    <property type="term" value="F:D-alanine-D-alanine ligase activity"/>
    <property type="evidence" value="ECO:0007669"/>
    <property type="project" value="UniProtKB-UniRule"/>
</dbReference>
<feature type="domain" description="ATP-grasp" evidence="18">
    <location>
        <begin position="107"/>
        <end position="305"/>
    </location>
</feature>
<evidence type="ECO:0000313" key="19">
    <source>
        <dbReference type="EMBL" id="OGL46348.1"/>
    </source>
</evidence>
<keyword evidence="6 16" id="KW-0479">Metal-binding</keyword>
<dbReference type="PIRSF" id="PIRSF039102">
    <property type="entry name" value="Ddl/VanB"/>
    <property type="match status" value="1"/>
</dbReference>
<keyword evidence="8 17" id="KW-0067">ATP-binding</keyword>
<dbReference type="SUPFAM" id="SSF56059">
    <property type="entry name" value="Glutathione synthetase ATP-binding domain-like"/>
    <property type="match status" value="1"/>
</dbReference>
<dbReference type="UniPathway" id="UPA00219"/>
<dbReference type="Gene3D" id="3.30.470.20">
    <property type="entry name" value="ATP-grasp fold, B domain"/>
    <property type="match status" value="1"/>
</dbReference>
<dbReference type="FunFam" id="3.30.470.20:FF:000008">
    <property type="entry name" value="D-alanine--D-alanine ligase"/>
    <property type="match status" value="1"/>
</dbReference>
<dbReference type="Gene3D" id="3.30.1490.20">
    <property type="entry name" value="ATP-grasp fold, A domain"/>
    <property type="match status" value="1"/>
</dbReference>
<comment type="function">
    <text evidence="14">Cell wall formation.</text>
</comment>
<dbReference type="InterPro" id="IPR011127">
    <property type="entry name" value="Dala_Dala_lig_N"/>
</dbReference>
<dbReference type="GO" id="GO:0008360">
    <property type="term" value="P:regulation of cell shape"/>
    <property type="evidence" value="ECO:0007669"/>
    <property type="project" value="UniProtKB-KW"/>
</dbReference>